<evidence type="ECO:0000259" key="3">
    <source>
        <dbReference type="Pfam" id="PF01370"/>
    </source>
</evidence>
<gene>
    <name evidence="4" type="ORF">MUB46_20630</name>
</gene>
<accession>A0AAW5R1Y0</accession>
<dbReference type="PANTHER" id="PTHR43000">
    <property type="entry name" value="DTDP-D-GLUCOSE 4,6-DEHYDRATASE-RELATED"/>
    <property type="match status" value="1"/>
</dbReference>
<dbReference type="RefSeq" id="WP_261617865.1">
    <property type="nucleotide sequence ID" value="NZ_JALIDZ010000011.1"/>
</dbReference>
<dbReference type="AlphaFoldDB" id="A0AAW5R1Y0"/>
<protein>
    <submittedName>
        <fullName evidence="4">NAD(P)-dependent oxidoreductase</fullName>
    </submittedName>
</protein>
<reference evidence="4 5" key="1">
    <citation type="submission" date="2022-04" db="EMBL/GenBank/DDBJ databases">
        <authorList>
            <person name="Ye Y.-Q."/>
            <person name="Du Z.-J."/>
        </authorList>
    </citation>
    <scope>NUCLEOTIDE SEQUENCE [LARGE SCALE GENOMIC DNA]</scope>
    <source>
        <strain evidence="4 5">A6E488</strain>
    </source>
</reference>
<dbReference type="EMBL" id="JALIDZ010000011">
    <property type="protein sequence ID" value="MCT8974280.1"/>
    <property type="molecule type" value="Genomic_DNA"/>
</dbReference>
<dbReference type="InterPro" id="IPR036291">
    <property type="entry name" value="NAD(P)-bd_dom_sf"/>
</dbReference>
<comment type="caution">
    <text evidence="4">The sequence shown here is derived from an EMBL/GenBank/DDBJ whole genome shotgun (WGS) entry which is preliminary data.</text>
</comment>
<comment type="similarity">
    <text evidence="2">Belongs to the NAD(P)-dependent epimerase/dehydratase family.</text>
</comment>
<proteinExistence type="inferred from homology"/>
<name>A0AAW5R1Y0_9HYPH</name>
<feature type="domain" description="NAD-dependent epimerase/dehydratase" evidence="3">
    <location>
        <begin position="14"/>
        <end position="255"/>
    </location>
</feature>
<evidence type="ECO:0000256" key="2">
    <source>
        <dbReference type="ARBA" id="ARBA00007637"/>
    </source>
</evidence>
<evidence type="ECO:0000313" key="5">
    <source>
        <dbReference type="Proteomes" id="UP001320898"/>
    </source>
</evidence>
<sequence length="325" mass="34926">MTSVSDSAGNQQTVLVLGGRGFVGSHVVRRLVHAGLRPCLFGPSMEQDLLADLSGTFEERHGDVRDRDAVAAALAWSGARDIVTTVAHSVGRSGLMRSGDAEADNALAVNVGGFRNVLEAALGAGARRVVWTGSTVVYGSADDYPKQPVDEDAPANPLTFYGLTKQMSEDLARYYRNRHAMDVTGLRLPLVLGPGLWYQGAASTIMDLVRAAKAKASRRISFHDDPMDLMHVADVADAVLATLLHPGRTDAVYNINGFTARLSDFAKALEQRLGTLDVVVETIPPALRFPLITDARFRDTFAFGPAYGLGELLDSLIEEDACQDD</sequence>
<evidence type="ECO:0000313" key="4">
    <source>
        <dbReference type="EMBL" id="MCT8974280.1"/>
    </source>
</evidence>
<comment type="pathway">
    <text evidence="1">Bacterial outer membrane biogenesis; LPS O-antigen biosynthesis.</text>
</comment>
<dbReference type="InterPro" id="IPR001509">
    <property type="entry name" value="Epimerase_deHydtase"/>
</dbReference>
<dbReference type="CDD" id="cd08946">
    <property type="entry name" value="SDR_e"/>
    <property type="match status" value="1"/>
</dbReference>
<dbReference type="SUPFAM" id="SSF51735">
    <property type="entry name" value="NAD(P)-binding Rossmann-fold domains"/>
    <property type="match status" value="1"/>
</dbReference>
<keyword evidence="5" id="KW-1185">Reference proteome</keyword>
<dbReference type="Proteomes" id="UP001320898">
    <property type="component" value="Unassembled WGS sequence"/>
</dbReference>
<dbReference type="Gene3D" id="3.40.50.720">
    <property type="entry name" value="NAD(P)-binding Rossmann-like Domain"/>
    <property type="match status" value="1"/>
</dbReference>
<dbReference type="Pfam" id="PF01370">
    <property type="entry name" value="Epimerase"/>
    <property type="match status" value="1"/>
</dbReference>
<organism evidence="4 5">
    <name type="scientific">Microbaculum marinisediminis</name>
    <dbReference type="NCBI Taxonomy" id="2931392"/>
    <lineage>
        <taxon>Bacteria</taxon>
        <taxon>Pseudomonadati</taxon>
        <taxon>Pseudomonadota</taxon>
        <taxon>Alphaproteobacteria</taxon>
        <taxon>Hyphomicrobiales</taxon>
        <taxon>Tepidamorphaceae</taxon>
        <taxon>Microbaculum</taxon>
    </lineage>
</organism>
<evidence type="ECO:0000256" key="1">
    <source>
        <dbReference type="ARBA" id="ARBA00005125"/>
    </source>
</evidence>